<feature type="domain" description="NTP pyrophosphohydrolase MazG-like" evidence="1">
    <location>
        <begin position="167"/>
        <end position="224"/>
    </location>
</feature>
<evidence type="ECO:0000313" key="2">
    <source>
        <dbReference type="EMBL" id="MDK2594707.1"/>
    </source>
</evidence>
<reference evidence="2 3" key="1">
    <citation type="submission" date="2023-05" db="EMBL/GenBank/DDBJ databases">
        <title>Pseudoalteromonas ardens sp. nov., Pseudoalteromonas obscura sp. nov., and Pseudoalteromonas umbrosa sp. nov., isolated from the coral Montipora capitata.</title>
        <authorList>
            <person name="Thomas E.M."/>
            <person name="Smith E.M."/>
            <person name="Papke E."/>
            <person name="Shlafstein M.D."/>
            <person name="Oline D.K."/>
            <person name="Videau P."/>
            <person name="Saw J.H."/>
            <person name="Strangman W.K."/>
            <person name="Ushijima B."/>
        </authorList>
    </citation>
    <scope>NUCLEOTIDE SEQUENCE [LARGE SCALE GENOMIC DNA]</scope>
    <source>
        <strain evidence="2 3">P94</strain>
    </source>
</reference>
<proteinExistence type="predicted"/>
<sequence length="259" mass="29847">MSENVQRLVEIMATLRDPERGCDWDKQQDFNSIVPHTLEEAHEVADAIEQRDYTALKDELGDLLFQVIFYAQLGKEAGLFDFESIVAGLNEKLVRRHPHVFDKKTSLTEQELDAQWEAIKQSERKEKAAFGDDVIQGLPALTRAKKIQKRAASLRFDWPDYHGALDKVEEEVDEVKEAMAKDPYSEHSAEELGDLLFATVNVIRHAKRDPEQLLRQATRKFSNRFIQIEGVLAKQNLTLEEASLEQMDDAWERIKKRAK</sequence>
<dbReference type="Pfam" id="PF03819">
    <property type="entry name" value="MazG"/>
    <property type="match status" value="2"/>
</dbReference>
<dbReference type="PANTHER" id="PTHR30522">
    <property type="entry name" value="NUCLEOSIDE TRIPHOSPHATE PYROPHOSPHOHYDROLASE"/>
    <property type="match status" value="1"/>
</dbReference>
<name>A0ABT7EI61_9GAMM</name>
<keyword evidence="3" id="KW-1185">Reference proteome</keyword>
<dbReference type="GO" id="GO:0047429">
    <property type="term" value="F:nucleoside triphosphate diphosphatase activity"/>
    <property type="evidence" value="ECO:0007669"/>
    <property type="project" value="UniProtKB-EC"/>
</dbReference>
<dbReference type="InterPro" id="IPR011551">
    <property type="entry name" value="NTP_PyrPHydrolase_MazG"/>
</dbReference>
<dbReference type="Gene3D" id="1.10.287.1080">
    <property type="entry name" value="MazG-like"/>
    <property type="match status" value="2"/>
</dbReference>
<dbReference type="InterPro" id="IPR048015">
    <property type="entry name" value="NTP-PPase_MazG-like_N"/>
</dbReference>
<gene>
    <name evidence="2" type="primary">mazG</name>
    <name evidence="2" type="ORF">QNM18_06435</name>
</gene>
<comment type="caution">
    <text evidence="2">The sequence shown here is derived from an EMBL/GenBank/DDBJ whole genome shotgun (WGS) entry which is preliminary data.</text>
</comment>
<dbReference type="CDD" id="cd11528">
    <property type="entry name" value="NTP-PPase_MazG_Nterm"/>
    <property type="match status" value="1"/>
</dbReference>
<dbReference type="InterPro" id="IPR048011">
    <property type="entry name" value="NTP-PPase_MazG-like_C"/>
</dbReference>
<feature type="domain" description="NTP pyrophosphohydrolase MazG-like" evidence="1">
    <location>
        <begin position="28"/>
        <end position="101"/>
    </location>
</feature>
<evidence type="ECO:0000313" key="3">
    <source>
        <dbReference type="Proteomes" id="UP001231915"/>
    </source>
</evidence>
<evidence type="ECO:0000259" key="1">
    <source>
        <dbReference type="Pfam" id="PF03819"/>
    </source>
</evidence>
<organism evidence="2 3">
    <name type="scientific">Pseudoalteromonas obscura</name>
    <dbReference type="NCBI Taxonomy" id="3048491"/>
    <lineage>
        <taxon>Bacteria</taxon>
        <taxon>Pseudomonadati</taxon>
        <taxon>Pseudomonadota</taxon>
        <taxon>Gammaproteobacteria</taxon>
        <taxon>Alteromonadales</taxon>
        <taxon>Pseudoalteromonadaceae</taxon>
        <taxon>Pseudoalteromonas</taxon>
    </lineage>
</organism>
<keyword evidence="2" id="KW-0378">Hydrolase</keyword>
<dbReference type="NCBIfam" id="NF007113">
    <property type="entry name" value="PRK09562.1"/>
    <property type="match status" value="1"/>
</dbReference>
<dbReference type="InterPro" id="IPR004518">
    <property type="entry name" value="MazG-like_dom"/>
</dbReference>
<dbReference type="EC" id="3.6.1.9" evidence="2"/>
<dbReference type="CDD" id="cd11529">
    <property type="entry name" value="NTP-PPase_MazG_Cterm"/>
    <property type="match status" value="1"/>
</dbReference>
<dbReference type="Proteomes" id="UP001231915">
    <property type="component" value="Unassembled WGS sequence"/>
</dbReference>
<dbReference type="RefSeq" id="WP_284136700.1">
    <property type="nucleotide sequence ID" value="NZ_JASJUT010000002.1"/>
</dbReference>
<dbReference type="PANTHER" id="PTHR30522:SF0">
    <property type="entry name" value="NUCLEOSIDE TRIPHOSPHATE PYROPHOSPHOHYDROLASE"/>
    <property type="match status" value="1"/>
</dbReference>
<dbReference type="SUPFAM" id="SSF101386">
    <property type="entry name" value="all-alpha NTP pyrophosphatases"/>
    <property type="match status" value="2"/>
</dbReference>
<accession>A0ABT7EI61</accession>
<protein>
    <submittedName>
        <fullName evidence="2">Nucleoside triphosphate pyrophosphohydrolase</fullName>
        <ecNumber evidence="2">3.6.1.9</ecNumber>
    </submittedName>
</protein>
<dbReference type="EMBL" id="JASJUT010000002">
    <property type="protein sequence ID" value="MDK2594707.1"/>
    <property type="molecule type" value="Genomic_DNA"/>
</dbReference>
<dbReference type="NCBIfam" id="TIGR00444">
    <property type="entry name" value="mazG"/>
    <property type="match status" value="1"/>
</dbReference>